<evidence type="ECO:0000259" key="12">
    <source>
        <dbReference type="Pfam" id="PF01406"/>
    </source>
</evidence>
<dbReference type="EMBL" id="HBIW01016228">
    <property type="protein sequence ID" value="CAE0698560.1"/>
    <property type="molecule type" value="Transcribed_RNA"/>
</dbReference>
<evidence type="ECO:0000256" key="7">
    <source>
        <dbReference type="ARBA" id="ARBA00022840"/>
    </source>
</evidence>
<evidence type="ECO:0000256" key="2">
    <source>
        <dbReference type="ARBA" id="ARBA00012832"/>
    </source>
</evidence>
<evidence type="ECO:0000256" key="11">
    <source>
        <dbReference type="SAM" id="MobiDB-lite"/>
    </source>
</evidence>
<evidence type="ECO:0000256" key="5">
    <source>
        <dbReference type="ARBA" id="ARBA00022741"/>
    </source>
</evidence>
<keyword evidence="15" id="KW-1185">Reference proteome</keyword>
<dbReference type="InterPro" id="IPR015803">
    <property type="entry name" value="Cys-tRNA-ligase"/>
</dbReference>
<dbReference type="SUPFAM" id="SSF47323">
    <property type="entry name" value="Anticodon-binding domain of a subclass of class I aminoacyl-tRNA synthetases"/>
    <property type="match status" value="1"/>
</dbReference>
<dbReference type="GO" id="GO:0006423">
    <property type="term" value="P:cysteinyl-tRNA aminoacylation"/>
    <property type="evidence" value="ECO:0007669"/>
    <property type="project" value="InterPro"/>
</dbReference>
<evidence type="ECO:0000256" key="9">
    <source>
        <dbReference type="ARBA" id="ARBA00023146"/>
    </source>
</evidence>
<dbReference type="InterPro" id="IPR009080">
    <property type="entry name" value="tRNAsynth_Ia_anticodon-bd"/>
</dbReference>
<evidence type="ECO:0000256" key="3">
    <source>
        <dbReference type="ARBA" id="ARBA00022598"/>
    </source>
</evidence>
<gene>
    <name evidence="13" type="ORF">PCAL00307_LOCUS13996</name>
    <name evidence="14" type="ORF">PECAL_1P17840</name>
</gene>
<dbReference type="NCBIfam" id="TIGR00435">
    <property type="entry name" value="cysS"/>
    <property type="match status" value="1"/>
</dbReference>
<feature type="domain" description="tRNA synthetases class I catalytic" evidence="12">
    <location>
        <begin position="46"/>
        <end position="357"/>
    </location>
</feature>
<evidence type="ECO:0000313" key="15">
    <source>
        <dbReference type="Proteomes" id="UP000789595"/>
    </source>
</evidence>
<reference evidence="14" key="2">
    <citation type="submission" date="2021-11" db="EMBL/GenBank/DDBJ databases">
        <authorList>
            <consortium name="Genoscope - CEA"/>
            <person name="William W."/>
        </authorList>
    </citation>
    <scope>NUCLEOTIDE SEQUENCE</scope>
</reference>
<dbReference type="InterPro" id="IPR014729">
    <property type="entry name" value="Rossmann-like_a/b/a_fold"/>
</dbReference>
<dbReference type="PANTHER" id="PTHR10890:SF3">
    <property type="entry name" value="CYSTEINE--TRNA LIGASE, CYTOPLASMIC"/>
    <property type="match status" value="1"/>
</dbReference>
<keyword evidence="9" id="KW-0030">Aminoacyl-tRNA synthetase</keyword>
<evidence type="ECO:0000256" key="10">
    <source>
        <dbReference type="ARBA" id="ARBA00031499"/>
    </source>
</evidence>
<evidence type="ECO:0000256" key="8">
    <source>
        <dbReference type="ARBA" id="ARBA00022917"/>
    </source>
</evidence>
<evidence type="ECO:0000313" key="14">
    <source>
        <dbReference type="EMBL" id="CAH0365346.1"/>
    </source>
</evidence>
<dbReference type="EMBL" id="CAKKNE010000001">
    <property type="protein sequence ID" value="CAH0365346.1"/>
    <property type="molecule type" value="Genomic_DNA"/>
</dbReference>
<evidence type="ECO:0000256" key="6">
    <source>
        <dbReference type="ARBA" id="ARBA00022833"/>
    </source>
</evidence>
<dbReference type="AlphaFoldDB" id="A0A7S4E920"/>
<accession>A0A7S4E920</accession>
<keyword evidence="7" id="KW-0067">ATP-binding</keyword>
<dbReference type="InterPro" id="IPR024909">
    <property type="entry name" value="Cys-tRNA/MSH_ligase"/>
</dbReference>
<comment type="cofactor">
    <cofactor evidence="1">
        <name>Zn(2+)</name>
        <dbReference type="ChEBI" id="CHEBI:29105"/>
    </cofactor>
</comment>
<dbReference type="OrthoDB" id="438179at2759"/>
<feature type="region of interest" description="Disordered" evidence="11">
    <location>
        <begin position="586"/>
        <end position="629"/>
    </location>
</feature>
<protein>
    <recommendedName>
        <fullName evidence="2">cysteine--tRNA ligase</fullName>
        <ecNumber evidence="2">6.1.1.16</ecNumber>
    </recommendedName>
    <alternativeName>
        <fullName evidence="10">Cysteinyl-tRNA synthetase</fullName>
    </alternativeName>
</protein>
<dbReference type="InterPro" id="IPR032678">
    <property type="entry name" value="tRNA-synt_1_cat_dom"/>
</dbReference>
<evidence type="ECO:0000256" key="4">
    <source>
        <dbReference type="ARBA" id="ARBA00022723"/>
    </source>
</evidence>
<dbReference type="Proteomes" id="UP000789595">
    <property type="component" value="Unassembled WGS sequence"/>
</dbReference>
<sequence length="643" mass="71227">MAALSEKAAAVFGRWCRPCDQAPPKLHIYNSLTRSKVPFYPIDPSGQRVTMYVCGPTVYDAAHLGHARTYLQFDVIRRILRDVLGYDVVYVMNVTDVDDKIIVRSQERGITPEALAREWERKFLEDMTALGVERPSAMPRVTEYVPEIVSFVETCVSNGFAYEDRGSVYFDTKAFESKGHDYGKLCPENVGNEGLMAEGEGKLASTTFTKRDDRDFALWKASKPGEPTWPSPWGAGRPGWHIECSAMIEHTIGHGGPIDIHGGGVDLKFPHHDNELAQQEAFCNCRQTVNYFAHTGHLHIRGLKMSKSLKNFITIRQALEGVDGLEGVRPSTMRIMFCLVQYNAPCDYSDNMLANARAMEKKFREFFLNVAAALRVVDSDVNAKFKVRPEDASLLKARDDCAKEVRARFLDDFDTPNAVKALQKLVDSTGSYLSTLEATNSQPSSLALCAAARYVAETWLKLGVQGLCSDEVLDALRVYPSQTSAKKSSGAASAPLLDALSNFRDGVRGAGRTQDTAGVLRLCDELRDLVLPELGVRLEDKGAGSVWKLDDPEVLRAERARKVEEAQAKADAKRLAAEKAAAKEAAARVDPRDMFKNGPYKAFDADGVPTQNDKGEPLPKSQFKKLKKQWEAQKKAFEKASAK</sequence>
<dbReference type="Gene3D" id="1.20.120.1910">
    <property type="entry name" value="Cysteine-tRNA ligase, C-terminal anti-codon recognition domain"/>
    <property type="match status" value="1"/>
</dbReference>
<dbReference type="HAMAP" id="MF_00041">
    <property type="entry name" value="Cys_tRNA_synth"/>
    <property type="match status" value="1"/>
</dbReference>
<dbReference type="PANTHER" id="PTHR10890">
    <property type="entry name" value="CYSTEINYL-TRNA SYNTHETASE"/>
    <property type="match status" value="1"/>
</dbReference>
<dbReference type="EC" id="6.1.1.16" evidence="2"/>
<keyword evidence="8" id="KW-0648">Protein biosynthesis</keyword>
<proteinExistence type="inferred from homology"/>
<dbReference type="Pfam" id="PF01406">
    <property type="entry name" value="tRNA-synt_1e"/>
    <property type="match status" value="1"/>
</dbReference>
<dbReference type="GO" id="GO:0005524">
    <property type="term" value="F:ATP binding"/>
    <property type="evidence" value="ECO:0007669"/>
    <property type="project" value="UniProtKB-KW"/>
</dbReference>
<dbReference type="GO" id="GO:0046872">
    <property type="term" value="F:metal ion binding"/>
    <property type="evidence" value="ECO:0007669"/>
    <property type="project" value="UniProtKB-KW"/>
</dbReference>
<reference evidence="13" key="1">
    <citation type="submission" date="2021-01" db="EMBL/GenBank/DDBJ databases">
        <authorList>
            <person name="Corre E."/>
            <person name="Pelletier E."/>
            <person name="Niang G."/>
            <person name="Scheremetjew M."/>
            <person name="Finn R."/>
            <person name="Kale V."/>
            <person name="Holt S."/>
            <person name="Cochrane G."/>
            <person name="Meng A."/>
            <person name="Brown T."/>
            <person name="Cohen L."/>
        </authorList>
    </citation>
    <scope>NUCLEOTIDE SEQUENCE</scope>
    <source>
        <strain evidence="13">CCMP1756</strain>
    </source>
</reference>
<keyword evidence="6" id="KW-0862">Zinc</keyword>
<dbReference type="Gene3D" id="3.40.50.620">
    <property type="entry name" value="HUPs"/>
    <property type="match status" value="1"/>
</dbReference>
<keyword evidence="3" id="KW-0436">Ligase</keyword>
<evidence type="ECO:0000313" key="13">
    <source>
        <dbReference type="EMBL" id="CAE0698560.1"/>
    </source>
</evidence>
<evidence type="ECO:0000256" key="1">
    <source>
        <dbReference type="ARBA" id="ARBA00001947"/>
    </source>
</evidence>
<keyword evidence="5" id="KW-0547">Nucleotide-binding</keyword>
<organism evidence="13">
    <name type="scientific">Pelagomonas calceolata</name>
    <dbReference type="NCBI Taxonomy" id="35677"/>
    <lineage>
        <taxon>Eukaryota</taxon>
        <taxon>Sar</taxon>
        <taxon>Stramenopiles</taxon>
        <taxon>Ochrophyta</taxon>
        <taxon>Pelagophyceae</taxon>
        <taxon>Pelagomonadales</taxon>
        <taxon>Pelagomonadaceae</taxon>
        <taxon>Pelagomonas</taxon>
    </lineage>
</organism>
<keyword evidence="4" id="KW-0479">Metal-binding</keyword>
<dbReference type="FunFam" id="3.40.50.620:FF:000027">
    <property type="entry name" value="Cysteine--tRNA ligase, cytoplasmic"/>
    <property type="match status" value="1"/>
</dbReference>
<dbReference type="GO" id="GO:0004817">
    <property type="term" value="F:cysteine-tRNA ligase activity"/>
    <property type="evidence" value="ECO:0007669"/>
    <property type="project" value="UniProtKB-EC"/>
</dbReference>
<dbReference type="GO" id="GO:0005737">
    <property type="term" value="C:cytoplasm"/>
    <property type="evidence" value="ECO:0007669"/>
    <property type="project" value="TreeGrafter"/>
</dbReference>
<name>A0A7S4E920_9STRA</name>
<dbReference type="CDD" id="cd00672">
    <property type="entry name" value="CysRS_core"/>
    <property type="match status" value="1"/>
</dbReference>
<feature type="compositionally biased region" description="Basic and acidic residues" evidence="11">
    <location>
        <begin position="586"/>
        <end position="595"/>
    </location>
</feature>
<dbReference type="PRINTS" id="PR00983">
    <property type="entry name" value="TRNASYNTHCYS"/>
</dbReference>
<dbReference type="SUPFAM" id="SSF52374">
    <property type="entry name" value="Nucleotidylyl transferase"/>
    <property type="match status" value="1"/>
</dbReference>